<comment type="caution">
    <text evidence="1">The sequence shown here is derived from an EMBL/GenBank/DDBJ whole genome shotgun (WGS) entry which is preliminary data.</text>
</comment>
<evidence type="ECO:0000313" key="1">
    <source>
        <dbReference type="EMBL" id="OBB26311.1"/>
    </source>
</evidence>
<reference evidence="2" key="1">
    <citation type="submission" date="2016-06" db="EMBL/GenBank/DDBJ databases">
        <authorList>
            <person name="Sutton G."/>
            <person name="Brinkac L."/>
            <person name="Sanka R."/>
            <person name="Adams M."/>
            <person name="Lau E."/>
            <person name="Mehaffy C."/>
            <person name="Tameris M."/>
            <person name="Hatherill M."/>
            <person name="Hanekom W."/>
            <person name="Mahomed H."/>
            <person name="Mcshane H."/>
        </authorList>
    </citation>
    <scope>NUCLEOTIDE SEQUENCE [LARGE SCALE GENOMIC DNA]</scope>
    <source>
        <strain evidence="2">852002-51209_SCH5440388</strain>
    </source>
</reference>
<name>A0A1A0QVY4_MYCPR</name>
<dbReference type="AlphaFoldDB" id="A0A1A0QVY4"/>
<dbReference type="EMBL" id="LZSO01000034">
    <property type="protein sequence ID" value="OBB26311.1"/>
    <property type="molecule type" value="Genomic_DNA"/>
</dbReference>
<protein>
    <submittedName>
        <fullName evidence="1">Uncharacterized protein</fullName>
    </submittedName>
</protein>
<proteinExistence type="predicted"/>
<accession>A0A1A0QVY4</accession>
<evidence type="ECO:0000313" key="2">
    <source>
        <dbReference type="Proteomes" id="UP000093902"/>
    </source>
</evidence>
<gene>
    <name evidence="1" type="ORF">A5792_04260</name>
</gene>
<dbReference type="Proteomes" id="UP000093902">
    <property type="component" value="Unassembled WGS sequence"/>
</dbReference>
<sequence length="101" mass="11706">MWEAIRDSRELRDELHRVVDETEDMWRTVWDASGPHPDQTGTYRESIKGRKLPIKLKRRGATPVGVVSSDDPQAEFIEYGTEDTPEFRPAHRTADIINRDT</sequence>
<organism evidence="1 2">
    <name type="scientific">Mycolicibacterium peregrinum</name>
    <name type="common">Mycobacterium peregrinum</name>
    <dbReference type="NCBI Taxonomy" id="43304"/>
    <lineage>
        <taxon>Bacteria</taxon>
        <taxon>Bacillati</taxon>
        <taxon>Actinomycetota</taxon>
        <taxon>Actinomycetes</taxon>
        <taxon>Mycobacteriales</taxon>
        <taxon>Mycobacteriaceae</taxon>
        <taxon>Mycolicibacterium</taxon>
    </lineage>
</organism>